<name>A0ABU6Z6R1_9FABA</name>
<dbReference type="PANTHER" id="PTHR48073">
    <property type="entry name" value="O-SUCCINYLBENZOATE SYNTHASE-RELATED"/>
    <property type="match status" value="1"/>
</dbReference>
<evidence type="ECO:0000259" key="3">
    <source>
        <dbReference type="Pfam" id="PF11995"/>
    </source>
</evidence>
<accession>A0ABU6Z6R1</accession>
<organism evidence="4 5">
    <name type="scientific">Stylosanthes scabra</name>
    <dbReference type="NCBI Taxonomy" id="79078"/>
    <lineage>
        <taxon>Eukaryota</taxon>
        <taxon>Viridiplantae</taxon>
        <taxon>Streptophyta</taxon>
        <taxon>Embryophyta</taxon>
        <taxon>Tracheophyta</taxon>
        <taxon>Spermatophyta</taxon>
        <taxon>Magnoliopsida</taxon>
        <taxon>eudicotyledons</taxon>
        <taxon>Gunneridae</taxon>
        <taxon>Pentapetalae</taxon>
        <taxon>rosids</taxon>
        <taxon>fabids</taxon>
        <taxon>Fabales</taxon>
        <taxon>Fabaceae</taxon>
        <taxon>Papilionoideae</taxon>
        <taxon>50 kb inversion clade</taxon>
        <taxon>dalbergioids sensu lato</taxon>
        <taxon>Dalbergieae</taxon>
        <taxon>Pterocarpus clade</taxon>
        <taxon>Stylosanthes</taxon>
    </lineage>
</organism>
<reference evidence="4 5" key="1">
    <citation type="journal article" date="2023" name="Plants (Basel)">
        <title>Bridging the Gap: Combining Genomics and Transcriptomics Approaches to Understand Stylosanthes scabra, an Orphan Legume from the Brazilian Caatinga.</title>
        <authorList>
            <person name="Ferreira-Neto J.R.C."/>
            <person name="da Silva M.D."/>
            <person name="Binneck E."/>
            <person name="de Melo N.F."/>
            <person name="da Silva R.H."/>
            <person name="de Melo A.L.T.M."/>
            <person name="Pandolfi V."/>
            <person name="Bustamante F.O."/>
            <person name="Brasileiro-Vidal A.C."/>
            <person name="Benko-Iseppon A.M."/>
        </authorList>
    </citation>
    <scope>NUCLEOTIDE SEQUENCE [LARGE SCALE GENOMIC DNA]</scope>
    <source>
        <tissue evidence="4">Leaves</tissue>
    </source>
</reference>
<dbReference type="EMBL" id="JASCZI010271951">
    <property type="protein sequence ID" value="MED6218239.1"/>
    <property type="molecule type" value="Genomic_DNA"/>
</dbReference>
<sequence>MDIIEKAKAAGLDLMIGGDMVETRLAMGFAGHLATGLGCFRFESLEKREVLAKRLRSHLILEERDALYMKWDVPLVGKQKRMQFVSKLCIEPQDLCKGEC</sequence>
<dbReference type="InterPro" id="IPR021881">
    <property type="entry name" value="NACK_C"/>
</dbReference>
<keyword evidence="5" id="KW-1185">Reference proteome</keyword>
<protein>
    <recommendedName>
        <fullName evidence="3">NPK1-activating kinesin-like protein C-terminal domain-containing protein</fullName>
    </recommendedName>
</protein>
<feature type="domain" description="NPK1-activating kinesin-like protein C-terminal" evidence="3">
    <location>
        <begin position="46"/>
        <end position="95"/>
    </location>
</feature>
<dbReference type="InterPro" id="IPR036849">
    <property type="entry name" value="Enolase-like_C_sf"/>
</dbReference>
<keyword evidence="1" id="KW-0493">Microtubule</keyword>
<proteinExistence type="predicted"/>
<evidence type="ECO:0000256" key="1">
    <source>
        <dbReference type="ARBA" id="ARBA00022701"/>
    </source>
</evidence>
<dbReference type="Proteomes" id="UP001341840">
    <property type="component" value="Unassembled WGS sequence"/>
</dbReference>
<dbReference type="Pfam" id="PF11995">
    <property type="entry name" value="DUF3490"/>
    <property type="match status" value="1"/>
</dbReference>
<comment type="caution">
    <text evidence="4">The sequence shown here is derived from an EMBL/GenBank/DDBJ whole genome shotgun (WGS) entry which is preliminary data.</text>
</comment>
<evidence type="ECO:0000313" key="5">
    <source>
        <dbReference type="Proteomes" id="UP001341840"/>
    </source>
</evidence>
<keyword evidence="2" id="KW-0479">Metal-binding</keyword>
<evidence type="ECO:0000313" key="4">
    <source>
        <dbReference type="EMBL" id="MED6218239.1"/>
    </source>
</evidence>
<gene>
    <name evidence="4" type="ORF">PIB30_025013</name>
</gene>
<evidence type="ECO:0000256" key="2">
    <source>
        <dbReference type="ARBA" id="ARBA00022723"/>
    </source>
</evidence>
<dbReference type="PANTHER" id="PTHR48073:SF2">
    <property type="entry name" value="O-SUCCINYLBENZOATE SYNTHASE"/>
    <property type="match status" value="1"/>
</dbReference>
<dbReference type="SUPFAM" id="SSF51604">
    <property type="entry name" value="Enolase C-terminal domain-like"/>
    <property type="match status" value="1"/>
</dbReference>